<organism evidence="3 4">
    <name type="scientific">Pleurodeles waltl</name>
    <name type="common">Iberian ribbed newt</name>
    <dbReference type="NCBI Taxonomy" id="8319"/>
    <lineage>
        <taxon>Eukaryota</taxon>
        <taxon>Metazoa</taxon>
        <taxon>Chordata</taxon>
        <taxon>Craniata</taxon>
        <taxon>Vertebrata</taxon>
        <taxon>Euteleostomi</taxon>
        <taxon>Amphibia</taxon>
        <taxon>Batrachia</taxon>
        <taxon>Caudata</taxon>
        <taxon>Salamandroidea</taxon>
        <taxon>Salamandridae</taxon>
        <taxon>Pleurodelinae</taxon>
        <taxon>Pleurodeles</taxon>
    </lineage>
</organism>
<evidence type="ECO:0000256" key="1">
    <source>
        <dbReference type="SAM" id="Coils"/>
    </source>
</evidence>
<name>A0AAV7PEY9_PLEWA</name>
<sequence length="294" mass="34495">MTTFNDNREALLEELFKTDKNVVTLDKNVSNRKEGLKMKFIRLERLKKQELSRWWDRTILERYIQIKQIPRGLRVVLFPSFGDLNPTLLQEWEQLLISSSFGIMDILIRDAREKRERLLLDIETLEKEIQDTNLKEAISKNYDIFKNVLQQHQEYIKEKKMRKLRRDANDYATGRVFTFAHKFDNINSDNRVERAPTLAAHIISSITTSDTYLSSCSSVTSEEATSSMQEQRNISHNKSTYLLEMERFRKGQKYNRLAQVTHTREPEGGRDKGLDPANNKTGVTTRSAMRNMKN</sequence>
<feature type="coiled-coil region" evidence="1">
    <location>
        <begin position="108"/>
        <end position="135"/>
    </location>
</feature>
<keyword evidence="1" id="KW-0175">Coiled coil</keyword>
<feature type="region of interest" description="Disordered" evidence="2">
    <location>
        <begin position="260"/>
        <end position="294"/>
    </location>
</feature>
<evidence type="ECO:0000313" key="3">
    <source>
        <dbReference type="EMBL" id="KAJ1125650.1"/>
    </source>
</evidence>
<evidence type="ECO:0000313" key="4">
    <source>
        <dbReference type="Proteomes" id="UP001066276"/>
    </source>
</evidence>
<dbReference type="Proteomes" id="UP001066276">
    <property type="component" value="Chromosome 7"/>
</dbReference>
<feature type="compositionally biased region" description="Basic and acidic residues" evidence="2">
    <location>
        <begin position="262"/>
        <end position="274"/>
    </location>
</feature>
<protein>
    <submittedName>
        <fullName evidence="3">Uncharacterized protein</fullName>
    </submittedName>
</protein>
<evidence type="ECO:0000256" key="2">
    <source>
        <dbReference type="SAM" id="MobiDB-lite"/>
    </source>
</evidence>
<dbReference type="AlphaFoldDB" id="A0AAV7PEY9"/>
<comment type="caution">
    <text evidence="3">The sequence shown here is derived from an EMBL/GenBank/DDBJ whole genome shotgun (WGS) entry which is preliminary data.</text>
</comment>
<dbReference type="EMBL" id="JANPWB010000011">
    <property type="protein sequence ID" value="KAJ1125650.1"/>
    <property type="molecule type" value="Genomic_DNA"/>
</dbReference>
<accession>A0AAV7PEY9</accession>
<gene>
    <name evidence="3" type="ORF">NDU88_004074</name>
</gene>
<reference evidence="3" key="1">
    <citation type="journal article" date="2022" name="bioRxiv">
        <title>Sequencing and chromosome-scale assembly of the giantPleurodeles waltlgenome.</title>
        <authorList>
            <person name="Brown T."/>
            <person name="Elewa A."/>
            <person name="Iarovenko S."/>
            <person name="Subramanian E."/>
            <person name="Araus A.J."/>
            <person name="Petzold A."/>
            <person name="Susuki M."/>
            <person name="Suzuki K.-i.T."/>
            <person name="Hayashi T."/>
            <person name="Toyoda A."/>
            <person name="Oliveira C."/>
            <person name="Osipova E."/>
            <person name="Leigh N.D."/>
            <person name="Simon A."/>
            <person name="Yun M.H."/>
        </authorList>
    </citation>
    <scope>NUCLEOTIDE SEQUENCE</scope>
    <source>
        <strain evidence="3">20211129_DDA</strain>
        <tissue evidence="3">Liver</tissue>
    </source>
</reference>
<feature type="compositionally biased region" description="Polar residues" evidence="2">
    <location>
        <begin position="278"/>
        <end position="294"/>
    </location>
</feature>
<proteinExistence type="predicted"/>
<keyword evidence="4" id="KW-1185">Reference proteome</keyword>